<name>E1F0T4_GIAIA</name>
<organism evidence="3 4">
    <name type="scientific">Giardia intestinalis (strain P15)</name>
    <name type="common">Giardia lamblia</name>
    <dbReference type="NCBI Taxonomy" id="658858"/>
    <lineage>
        <taxon>Eukaryota</taxon>
        <taxon>Metamonada</taxon>
        <taxon>Diplomonadida</taxon>
        <taxon>Hexamitidae</taxon>
        <taxon>Giardiinae</taxon>
        <taxon>Giardia</taxon>
    </lineage>
</organism>
<evidence type="ECO:0000256" key="1">
    <source>
        <dbReference type="SAM" id="Phobius"/>
    </source>
</evidence>
<dbReference type="EMBL" id="ACVC01000111">
    <property type="protein sequence ID" value="EFO63944.1"/>
    <property type="molecule type" value="Genomic_DNA"/>
</dbReference>
<feature type="transmembrane region" description="Helical" evidence="1">
    <location>
        <begin position="609"/>
        <end position="633"/>
    </location>
</feature>
<keyword evidence="1" id="KW-0472">Membrane</keyword>
<sequence length="638" mass="65502">MLLIAFYLLLSVLAAACSAEGTVKDNCEADHCEMVGTTEVCTQCKTAGNVPINGVCTLHSEGAVTSAGCKKKDGNTNVGVDDKTCGQCDGAYFLYKGGCYSTSDATGQKLCTAAAGGVCTKAAAGYFIPPDAQKTDQSVIVCSDVTEVTLTNNKKYKGVQHCTVCTAPGAAADSTAKPAVCTECSEGFFVASSGSECKACGDENCAKCEREGKKQCNECKATDTKVYLKIEADSKTGECIEKASCNGDYFPNDNVDGKKQCIACGSGTHGGVANCKTCTLKGKPEGSILITCSVCTAGTSKPSTDGTKCVQCSVDGCDNCNEDNVCAKCTNDKKLTPTKECIDKCEKLEGYFNGNDGTCKMCNSVCKTCSGEDLHQCTSCPARKVLKYTTEGTPENGSTCVDECKTDTNGCAECGATIGEARYCSKCSDAKQAPLNGNCTVSARAAASCKKVEGGVCKECEAKYFLFEGGCYETARQPGMQICDSIANGKCQTCANTLKADTSTGACPSCPTGCATCTAAAAGQTYTCQTCFTGYYLDSTKNLCIKCTESSGDIQGVTNCASCAVPTSNSGPVTCYAKKDGTGGGDNSDGDNSGSGGGSTNKSGLSTGAIAGIAVAAIVVVGGLVGFLCWWFICRGKA</sequence>
<dbReference type="STRING" id="658858.E1F0T4"/>
<dbReference type="InterPro" id="IPR009030">
    <property type="entry name" value="Growth_fac_rcpt_cys_sf"/>
</dbReference>
<dbReference type="Pfam" id="PF03302">
    <property type="entry name" value="VSP"/>
    <property type="match status" value="2"/>
</dbReference>
<dbReference type="SMART" id="SM00261">
    <property type="entry name" value="FU"/>
    <property type="match status" value="4"/>
</dbReference>
<dbReference type="InterPro" id="IPR006212">
    <property type="entry name" value="Furin_repeat"/>
</dbReference>
<proteinExistence type="predicted"/>
<dbReference type="InterPro" id="IPR005127">
    <property type="entry name" value="Giardia_VSP"/>
</dbReference>
<feature type="signal peptide" evidence="2">
    <location>
        <begin position="1"/>
        <end position="19"/>
    </location>
</feature>
<dbReference type="OMA" id="QHCTVCT"/>
<dbReference type="Proteomes" id="UP000008974">
    <property type="component" value="Unassembled WGS sequence"/>
</dbReference>
<keyword evidence="1" id="KW-0812">Transmembrane</keyword>
<dbReference type="AlphaFoldDB" id="E1F0T4"/>
<feature type="chain" id="PRO_5003144870" evidence="2">
    <location>
        <begin position="20"/>
        <end position="638"/>
    </location>
</feature>
<accession>E1F0T4</accession>
<reference evidence="3 4" key="1">
    <citation type="journal article" date="2010" name="BMC Genomics">
        <title>Genome analysis and comparative genomics of a Giardia intestinalis assemblage E isolate.</title>
        <authorList>
            <person name="Jerlstrom-Hultqvist J."/>
            <person name="Franzen O."/>
            <person name="Ankarklev J."/>
            <person name="Xu F."/>
            <person name="Nohynkova E."/>
            <person name="Andersson J.O."/>
            <person name="Svard S.G."/>
            <person name="Andersson B."/>
        </authorList>
    </citation>
    <scope>NUCLEOTIDE SEQUENCE [LARGE SCALE GENOMIC DNA]</scope>
    <source>
        <strain evidence="3 4">P15</strain>
    </source>
</reference>
<dbReference type="VEuPathDB" id="GiardiaDB:GLP15_46"/>
<evidence type="ECO:0000313" key="4">
    <source>
        <dbReference type="Proteomes" id="UP000008974"/>
    </source>
</evidence>
<dbReference type="InterPro" id="IPR052798">
    <property type="entry name" value="Giardia_VSA"/>
</dbReference>
<gene>
    <name evidence="3" type="ORF">GLP15_46</name>
</gene>
<evidence type="ECO:0000313" key="3">
    <source>
        <dbReference type="EMBL" id="EFO63944.1"/>
    </source>
</evidence>
<dbReference type="PANTHER" id="PTHR23275:SF100">
    <property type="entry name" value="EGF-LIKE DOMAIN-CONTAINING PROTEIN"/>
    <property type="match status" value="1"/>
</dbReference>
<keyword evidence="1" id="KW-1133">Transmembrane helix</keyword>
<dbReference type="SUPFAM" id="SSF57184">
    <property type="entry name" value="Growth factor receptor domain"/>
    <property type="match status" value="3"/>
</dbReference>
<dbReference type="PANTHER" id="PTHR23275">
    <property type="entry name" value="CABRIOLET.-RELATED"/>
    <property type="match status" value="1"/>
</dbReference>
<protein>
    <submittedName>
        <fullName evidence="3">VSP</fullName>
    </submittedName>
</protein>
<keyword evidence="2" id="KW-0732">Signal</keyword>
<comment type="caution">
    <text evidence="3">The sequence shown here is derived from an EMBL/GenBank/DDBJ whole genome shotgun (WGS) entry which is preliminary data.</text>
</comment>
<dbReference type="OrthoDB" id="300641at2759"/>
<evidence type="ECO:0000256" key="2">
    <source>
        <dbReference type="SAM" id="SignalP"/>
    </source>
</evidence>
<dbReference type="Gene3D" id="2.10.220.10">
    <property type="entry name" value="Hormone Receptor, Insulin-like Growth Factor Receptor 1, Chain A, domain 2"/>
    <property type="match status" value="1"/>
</dbReference>